<proteinExistence type="inferred from homology"/>
<evidence type="ECO:0000259" key="2">
    <source>
        <dbReference type="PROSITE" id="PS50056"/>
    </source>
</evidence>
<feature type="domain" description="Tyrosine specific protein phosphatases" evidence="2">
    <location>
        <begin position="113"/>
        <end position="149"/>
    </location>
</feature>
<protein>
    <submittedName>
        <fullName evidence="3">Tyrosine-protein phosphatase</fullName>
    </submittedName>
</protein>
<dbReference type="PANTHER" id="PTHR31126">
    <property type="entry name" value="TYROSINE-PROTEIN PHOSPHATASE"/>
    <property type="match status" value="1"/>
</dbReference>
<dbReference type="PROSITE" id="PS50056">
    <property type="entry name" value="TYR_PHOSPHATASE_2"/>
    <property type="match status" value="1"/>
</dbReference>
<dbReference type="Proteomes" id="UP000683575">
    <property type="component" value="Chromosome"/>
</dbReference>
<accession>A0A975T267</accession>
<sequence length="236" mass="25203">MTVLTWSGCRNVRDLGGLPTTDGARTRDRALVRADSLTRLDRAGQEALAAYGVSRIVDLRAEHETADPPHPFAGQELYRSVPWVDVDREPARDPSAERGLADIYRDSLDRNVRQVAAGVRAFVEAPPGPVVVHCAGGKDRTGMLVGVLLEAVGVPRAVVVEDYASSAGHLGIAEIVATLGDAERARVETYAWSHPETLTSALEHLDATYGGAGSYLREACGLAGAEVEAVRRRLVG</sequence>
<dbReference type="InterPro" id="IPR026893">
    <property type="entry name" value="Tyr/Ser_Pase_IphP-type"/>
</dbReference>
<comment type="similarity">
    <text evidence="1">Belongs to the protein-tyrosine phosphatase family.</text>
</comment>
<dbReference type="RefSeq" id="WP_216942101.1">
    <property type="nucleotide sequence ID" value="NZ_CP077062.1"/>
</dbReference>
<dbReference type="EMBL" id="CP077062">
    <property type="protein sequence ID" value="QWZ10255.1"/>
    <property type="molecule type" value="Genomic_DNA"/>
</dbReference>
<evidence type="ECO:0000313" key="4">
    <source>
        <dbReference type="Proteomes" id="UP000683575"/>
    </source>
</evidence>
<reference evidence="3" key="1">
    <citation type="submission" date="2021-06" db="EMBL/GenBank/DDBJ databases">
        <title>Complete genome sequence of Nocardioides sp. G188.</title>
        <authorList>
            <person name="Im W.-T."/>
        </authorList>
    </citation>
    <scope>NUCLEOTIDE SEQUENCE</scope>
    <source>
        <strain evidence="3">G188</strain>
    </source>
</reference>
<dbReference type="AlphaFoldDB" id="A0A975T267"/>
<organism evidence="3 4">
    <name type="scientific">Nocardioides panacis</name>
    <dbReference type="NCBI Taxonomy" id="2849501"/>
    <lineage>
        <taxon>Bacteria</taxon>
        <taxon>Bacillati</taxon>
        <taxon>Actinomycetota</taxon>
        <taxon>Actinomycetes</taxon>
        <taxon>Propionibacteriales</taxon>
        <taxon>Nocardioidaceae</taxon>
        <taxon>Nocardioides</taxon>
    </lineage>
</organism>
<dbReference type="PANTHER" id="PTHR31126:SF1">
    <property type="entry name" value="TYROSINE SPECIFIC PROTEIN PHOSPHATASES DOMAIN-CONTAINING PROTEIN"/>
    <property type="match status" value="1"/>
</dbReference>
<dbReference type="InterPro" id="IPR016130">
    <property type="entry name" value="Tyr_Pase_AS"/>
</dbReference>
<evidence type="ECO:0000256" key="1">
    <source>
        <dbReference type="ARBA" id="ARBA00009580"/>
    </source>
</evidence>
<keyword evidence="4" id="KW-1185">Reference proteome</keyword>
<dbReference type="Pfam" id="PF13350">
    <property type="entry name" value="Y_phosphatase3"/>
    <property type="match status" value="1"/>
</dbReference>
<dbReference type="GO" id="GO:0004721">
    <property type="term" value="F:phosphoprotein phosphatase activity"/>
    <property type="evidence" value="ECO:0007669"/>
    <property type="project" value="InterPro"/>
</dbReference>
<name>A0A975T267_9ACTN</name>
<dbReference type="InterPro" id="IPR000387">
    <property type="entry name" value="Tyr_Pase_dom"/>
</dbReference>
<dbReference type="KEGG" id="nps:KRR39_11315"/>
<gene>
    <name evidence="3" type="ORF">KRR39_11315</name>
</gene>
<evidence type="ECO:0000313" key="3">
    <source>
        <dbReference type="EMBL" id="QWZ10255.1"/>
    </source>
</evidence>
<dbReference type="PROSITE" id="PS00383">
    <property type="entry name" value="TYR_PHOSPHATASE_1"/>
    <property type="match status" value="1"/>
</dbReference>